<name>A0AA86VYA0_9FABA</name>
<evidence type="ECO:0000313" key="1">
    <source>
        <dbReference type="EMBL" id="CAJ1949611.1"/>
    </source>
</evidence>
<gene>
    <name evidence="1" type="ORF">AYBTSS11_LOCUS13810</name>
</gene>
<reference evidence="1" key="1">
    <citation type="submission" date="2023-10" db="EMBL/GenBank/DDBJ databases">
        <authorList>
            <person name="Domelevo Entfellner J.-B."/>
        </authorList>
    </citation>
    <scope>NUCLEOTIDE SEQUENCE</scope>
</reference>
<accession>A0AA86VYA0</accession>
<dbReference type="Gramene" id="rna-AYBTSS11_LOCUS13810">
    <property type="protein sequence ID" value="CAJ1949611.1"/>
    <property type="gene ID" value="gene-AYBTSS11_LOCUS13810"/>
</dbReference>
<dbReference type="EMBL" id="OY731401">
    <property type="protein sequence ID" value="CAJ1949611.1"/>
    <property type="molecule type" value="Genomic_DNA"/>
</dbReference>
<proteinExistence type="predicted"/>
<organism evidence="1 2">
    <name type="scientific">Sphenostylis stenocarpa</name>
    <dbReference type="NCBI Taxonomy" id="92480"/>
    <lineage>
        <taxon>Eukaryota</taxon>
        <taxon>Viridiplantae</taxon>
        <taxon>Streptophyta</taxon>
        <taxon>Embryophyta</taxon>
        <taxon>Tracheophyta</taxon>
        <taxon>Spermatophyta</taxon>
        <taxon>Magnoliopsida</taxon>
        <taxon>eudicotyledons</taxon>
        <taxon>Gunneridae</taxon>
        <taxon>Pentapetalae</taxon>
        <taxon>rosids</taxon>
        <taxon>fabids</taxon>
        <taxon>Fabales</taxon>
        <taxon>Fabaceae</taxon>
        <taxon>Papilionoideae</taxon>
        <taxon>50 kb inversion clade</taxon>
        <taxon>NPAAA clade</taxon>
        <taxon>indigoferoid/millettioid clade</taxon>
        <taxon>Phaseoleae</taxon>
        <taxon>Sphenostylis</taxon>
    </lineage>
</organism>
<sequence>MSFTCAPFRYLSETVISFHDEDWQGIVAHLGYEDKIEIFVTFGNGLVVKKTIVFLLCDESIDMEMESSPQPKKKKNSFKKFVKKIVVCKIMEE</sequence>
<protein>
    <submittedName>
        <fullName evidence="1">Uncharacterized protein</fullName>
    </submittedName>
</protein>
<keyword evidence="2" id="KW-1185">Reference proteome</keyword>
<dbReference type="AlphaFoldDB" id="A0AA86VYA0"/>
<evidence type="ECO:0000313" key="2">
    <source>
        <dbReference type="Proteomes" id="UP001189624"/>
    </source>
</evidence>
<dbReference type="Proteomes" id="UP001189624">
    <property type="component" value="Chromosome 4"/>
</dbReference>